<dbReference type="Proteomes" id="UP001204144">
    <property type="component" value="Unassembled WGS sequence"/>
</dbReference>
<dbReference type="Gene3D" id="2.60.40.1220">
    <property type="match status" value="1"/>
</dbReference>
<keyword evidence="1 2" id="KW-0732">Signal</keyword>
<organism evidence="4 5">
    <name type="scientific">Lacihabitans soyangensis</name>
    <dbReference type="NCBI Taxonomy" id="869394"/>
    <lineage>
        <taxon>Bacteria</taxon>
        <taxon>Pseudomonadati</taxon>
        <taxon>Bacteroidota</taxon>
        <taxon>Cytophagia</taxon>
        <taxon>Cytophagales</taxon>
        <taxon>Leadbetterellaceae</taxon>
        <taxon>Lacihabitans</taxon>
    </lineage>
</organism>
<reference evidence="4 5" key="1">
    <citation type="submission" date="2018-11" db="EMBL/GenBank/DDBJ databases">
        <title>Novel bacteria species description.</title>
        <authorList>
            <person name="Han J.-H."/>
        </authorList>
    </citation>
    <scope>NUCLEOTIDE SEQUENCE [LARGE SCALE GENOMIC DNA]</scope>
    <source>
        <strain evidence="4 5">KCTC23259</strain>
    </source>
</reference>
<evidence type="ECO:0000256" key="2">
    <source>
        <dbReference type="SAM" id="SignalP"/>
    </source>
</evidence>
<sequence>MNFKLFALLFFLYKCAVAQSHEIIITEIFADPTPSKGLPVREYIEIYNSTDKDISLKNYQLFYGNFKTTFPDFLLKPKTFAIVCRRDFEQEFSSFGLVVPLTSFSLSNEGSLLVLKDAKNQDITFVEYAAGWHTDVNSGGVSLEMIDFNYPCVGKSNWASSKNELGGSPGRINSVAGAKPDTSPPILVNSSLNLKEIVLNFSENLSLDFLKEKNNFFIQNSANTILDISYKPYSNSQIIIALRDLLEIGETLSLRVLNLKDCSGNLAEDFEVEFSNLLPALKGEILISEILFNPKPGGEDFVELYNASEKTLNLKNWKLSRLNLLGQMDEPTPTVNYDLLLKPKNYLAFTTNREFLMAEYPKSGNIVEVTKMPAFNNESGTVIVLNDKEEVFDKVIYNEKDHHGLVTNPEGISLERTNLGNDKSNWASASFDYGFATPGSENSQTISDDLQNTFYVEPIVFNPYQSNDLATTKLKYQLNASGCAASIDVVNRNGYSVKTIANNVILGTSGEIEWDGKDNMGQLLPVGYYVFRINIYSEKLSKSYLAKCVVGSN</sequence>
<comment type="caution">
    <text evidence="4">The sequence shown here is derived from an EMBL/GenBank/DDBJ whole genome shotgun (WGS) entry which is preliminary data.</text>
</comment>
<dbReference type="InterPro" id="IPR036415">
    <property type="entry name" value="Lamin_tail_dom_sf"/>
</dbReference>
<evidence type="ECO:0000313" key="5">
    <source>
        <dbReference type="Proteomes" id="UP001204144"/>
    </source>
</evidence>
<evidence type="ECO:0000313" key="4">
    <source>
        <dbReference type="EMBL" id="MCP9763026.1"/>
    </source>
</evidence>
<dbReference type="InterPro" id="IPR014755">
    <property type="entry name" value="Cu-Rt/internalin_Ig-like"/>
</dbReference>
<evidence type="ECO:0000256" key="1">
    <source>
        <dbReference type="ARBA" id="ARBA00022729"/>
    </source>
</evidence>
<dbReference type="RefSeq" id="WP_255036813.1">
    <property type="nucleotide sequence ID" value="NZ_RJUF01000019.1"/>
</dbReference>
<accession>A0AAE3KUB3</accession>
<dbReference type="SUPFAM" id="SSF74853">
    <property type="entry name" value="Lamin A/C globular tail domain"/>
    <property type="match status" value="2"/>
</dbReference>
<dbReference type="AlphaFoldDB" id="A0AAE3KUB3"/>
<feature type="domain" description="LTD" evidence="3">
    <location>
        <begin position="273"/>
        <end position="407"/>
    </location>
</feature>
<dbReference type="PROSITE" id="PS51841">
    <property type="entry name" value="LTD"/>
    <property type="match status" value="1"/>
</dbReference>
<proteinExistence type="predicted"/>
<name>A0AAE3KUB3_9BACT</name>
<feature type="signal peptide" evidence="2">
    <location>
        <begin position="1"/>
        <end position="20"/>
    </location>
</feature>
<dbReference type="EMBL" id="RJUF01000019">
    <property type="protein sequence ID" value="MCP9763026.1"/>
    <property type="molecule type" value="Genomic_DNA"/>
</dbReference>
<evidence type="ECO:0000259" key="3">
    <source>
        <dbReference type="PROSITE" id="PS51841"/>
    </source>
</evidence>
<dbReference type="Pfam" id="PF00932">
    <property type="entry name" value="LTD"/>
    <property type="match status" value="2"/>
</dbReference>
<dbReference type="Gene3D" id="2.60.40.1260">
    <property type="entry name" value="Lamin Tail domain"/>
    <property type="match status" value="1"/>
</dbReference>
<protein>
    <recommendedName>
        <fullName evidence="3">LTD domain-containing protein</fullName>
    </recommendedName>
</protein>
<dbReference type="Gene3D" id="2.60.40.4070">
    <property type="match status" value="1"/>
</dbReference>
<gene>
    <name evidence="4" type="ORF">EGI31_08670</name>
</gene>
<dbReference type="InterPro" id="IPR001322">
    <property type="entry name" value="Lamin_tail_dom"/>
</dbReference>
<feature type="chain" id="PRO_5042101051" description="LTD domain-containing protein" evidence="2">
    <location>
        <begin position="21"/>
        <end position="553"/>
    </location>
</feature>
<keyword evidence="5" id="KW-1185">Reference proteome</keyword>